<comment type="caution">
    <text evidence="2">The sequence shown here is derived from an EMBL/GenBank/DDBJ whole genome shotgun (WGS) entry which is preliminary data.</text>
</comment>
<keyword evidence="1" id="KW-0472">Membrane</keyword>
<keyword evidence="3" id="KW-1185">Reference proteome</keyword>
<accession>A0AA35WHC0</accession>
<protein>
    <submittedName>
        <fullName evidence="2">Uncharacterized protein</fullName>
    </submittedName>
</protein>
<dbReference type="EMBL" id="CASHTH010001837">
    <property type="protein sequence ID" value="CAI8020589.1"/>
    <property type="molecule type" value="Genomic_DNA"/>
</dbReference>
<reference evidence="2" key="1">
    <citation type="submission" date="2023-03" db="EMBL/GenBank/DDBJ databases">
        <authorList>
            <person name="Steffen K."/>
            <person name="Cardenas P."/>
        </authorList>
    </citation>
    <scope>NUCLEOTIDE SEQUENCE</scope>
</reference>
<dbReference type="Proteomes" id="UP001174909">
    <property type="component" value="Unassembled WGS sequence"/>
</dbReference>
<name>A0AA35WHC0_GEOBA</name>
<keyword evidence="1" id="KW-1133">Transmembrane helix</keyword>
<evidence type="ECO:0000313" key="2">
    <source>
        <dbReference type="EMBL" id="CAI8020589.1"/>
    </source>
</evidence>
<evidence type="ECO:0000256" key="1">
    <source>
        <dbReference type="SAM" id="Phobius"/>
    </source>
</evidence>
<keyword evidence="1" id="KW-0812">Transmembrane</keyword>
<gene>
    <name evidence="2" type="ORF">GBAR_LOCUS12305</name>
</gene>
<dbReference type="AlphaFoldDB" id="A0AA35WHC0"/>
<sequence>MEQDDHGEKRSRENSLFNTETRINSQSCFPRVRQWQCISLCSALIAILTLILLIVVAVALSICFISHCAK</sequence>
<organism evidence="2 3">
    <name type="scientific">Geodia barretti</name>
    <name type="common">Barrett's horny sponge</name>
    <dbReference type="NCBI Taxonomy" id="519541"/>
    <lineage>
        <taxon>Eukaryota</taxon>
        <taxon>Metazoa</taxon>
        <taxon>Porifera</taxon>
        <taxon>Demospongiae</taxon>
        <taxon>Heteroscleromorpha</taxon>
        <taxon>Tetractinellida</taxon>
        <taxon>Astrophorina</taxon>
        <taxon>Geodiidae</taxon>
        <taxon>Geodia</taxon>
    </lineage>
</organism>
<proteinExistence type="predicted"/>
<evidence type="ECO:0000313" key="3">
    <source>
        <dbReference type="Proteomes" id="UP001174909"/>
    </source>
</evidence>
<feature type="transmembrane region" description="Helical" evidence="1">
    <location>
        <begin position="43"/>
        <end position="65"/>
    </location>
</feature>